<dbReference type="AlphaFoldDB" id="A0ABD6EVI7"/>
<reference evidence="2 3" key="1">
    <citation type="submission" date="2024-08" db="EMBL/GenBank/DDBJ databases">
        <title>Gnathostoma spinigerum genome.</title>
        <authorList>
            <person name="Gonzalez-Bertolin B."/>
            <person name="Monzon S."/>
            <person name="Zaballos A."/>
            <person name="Jimenez P."/>
            <person name="Dekumyoy P."/>
            <person name="Varona S."/>
            <person name="Cuesta I."/>
            <person name="Sumanam S."/>
            <person name="Adisakwattana P."/>
            <person name="Gasser R.B."/>
            <person name="Hernandez-Gonzalez A."/>
            <person name="Young N.D."/>
            <person name="Perteguer M.J."/>
        </authorList>
    </citation>
    <scope>NUCLEOTIDE SEQUENCE [LARGE SCALE GENOMIC DNA]</scope>
    <source>
        <strain evidence="2">AL3</strain>
        <tissue evidence="2">Liver</tissue>
    </source>
</reference>
<dbReference type="Proteomes" id="UP001608902">
    <property type="component" value="Unassembled WGS sequence"/>
</dbReference>
<dbReference type="EMBL" id="JBGFUD010005768">
    <property type="protein sequence ID" value="MFH4980587.1"/>
    <property type="molecule type" value="Genomic_DNA"/>
</dbReference>
<gene>
    <name evidence="2" type="ORF">AB6A40_007296</name>
</gene>
<organism evidence="2 3">
    <name type="scientific">Gnathostoma spinigerum</name>
    <dbReference type="NCBI Taxonomy" id="75299"/>
    <lineage>
        <taxon>Eukaryota</taxon>
        <taxon>Metazoa</taxon>
        <taxon>Ecdysozoa</taxon>
        <taxon>Nematoda</taxon>
        <taxon>Chromadorea</taxon>
        <taxon>Rhabditida</taxon>
        <taxon>Spirurina</taxon>
        <taxon>Gnathostomatomorpha</taxon>
        <taxon>Gnathostomatoidea</taxon>
        <taxon>Gnathostomatidae</taxon>
        <taxon>Gnathostoma</taxon>
    </lineage>
</organism>
<proteinExistence type="predicted"/>
<name>A0ABD6EVI7_9BILA</name>
<sequence length="191" mass="21507">MDSADCPTLADISSDSNKFNDVTEWQTLPGTYEARSITDEAGITKLILRRKFDQKSPKNFEKTDENMVVDSPNSTSLEDSCSSSHLEQAQSSSSAELDETTESSLEARCPFCSSANNPIHKYSTRKGSYVWRHRCRNKRCTRFFGDVYVDRSGRIKASNEAKHSFKDSQISVGKPSISENHWSTLTQHHLS</sequence>
<evidence type="ECO:0000313" key="2">
    <source>
        <dbReference type="EMBL" id="MFH4980587.1"/>
    </source>
</evidence>
<accession>A0ABD6EVI7</accession>
<comment type="caution">
    <text evidence="2">The sequence shown here is derived from an EMBL/GenBank/DDBJ whole genome shotgun (WGS) entry which is preliminary data.</text>
</comment>
<evidence type="ECO:0000256" key="1">
    <source>
        <dbReference type="SAM" id="MobiDB-lite"/>
    </source>
</evidence>
<evidence type="ECO:0000313" key="3">
    <source>
        <dbReference type="Proteomes" id="UP001608902"/>
    </source>
</evidence>
<feature type="compositionally biased region" description="Low complexity" evidence="1">
    <location>
        <begin position="80"/>
        <end position="95"/>
    </location>
</feature>
<protein>
    <submittedName>
        <fullName evidence="2">Uncharacterized protein</fullName>
    </submittedName>
</protein>
<keyword evidence="3" id="KW-1185">Reference proteome</keyword>
<feature type="region of interest" description="Disordered" evidence="1">
    <location>
        <begin position="57"/>
        <end position="100"/>
    </location>
</feature>